<dbReference type="PROSITE" id="PS00480">
    <property type="entry name" value="CITRATE_SYNTHASE"/>
    <property type="match status" value="1"/>
</dbReference>
<dbReference type="PIRSF" id="PIRSF001369">
    <property type="entry name" value="Citrate_synth"/>
    <property type="match status" value="1"/>
</dbReference>
<feature type="active site" evidence="6">
    <location>
        <position position="253"/>
    </location>
</feature>
<dbReference type="InterPro" id="IPR019810">
    <property type="entry name" value="Citrate_synthase_AS"/>
</dbReference>
<dbReference type="PRINTS" id="PR00143">
    <property type="entry name" value="CITRTSNTHASE"/>
</dbReference>
<dbReference type="AlphaFoldDB" id="E0I7W6"/>
<accession>E0I7W6</accession>
<evidence type="ECO:0000313" key="9">
    <source>
        <dbReference type="Proteomes" id="UP000005387"/>
    </source>
</evidence>
<dbReference type="InterPro" id="IPR024176">
    <property type="entry name" value="Citrate_synthase_bac-typ"/>
</dbReference>
<dbReference type="GO" id="GO:0006099">
    <property type="term" value="P:tricarboxylic acid cycle"/>
    <property type="evidence" value="ECO:0007669"/>
    <property type="project" value="UniProtKB-UniPathway"/>
</dbReference>
<evidence type="ECO:0000256" key="4">
    <source>
        <dbReference type="ARBA" id="ARBA00049288"/>
    </source>
</evidence>
<dbReference type="Pfam" id="PF00285">
    <property type="entry name" value="Citrate_synt"/>
    <property type="match status" value="1"/>
</dbReference>
<organism evidence="8 9">
    <name type="scientific">Paenibacillus curdlanolyticus YK9</name>
    <dbReference type="NCBI Taxonomy" id="717606"/>
    <lineage>
        <taxon>Bacteria</taxon>
        <taxon>Bacillati</taxon>
        <taxon>Bacillota</taxon>
        <taxon>Bacilli</taxon>
        <taxon>Bacillales</taxon>
        <taxon>Paenibacillaceae</taxon>
        <taxon>Paenibacillus</taxon>
    </lineage>
</organism>
<dbReference type="PANTHER" id="PTHR11739">
    <property type="entry name" value="CITRATE SYNTHASE"/>
    <property type="match status" value="1"/>
</dbReference>
<dbReference type="UniPathway" id="UPA00223"/>
<dbReference type="OrthoDB" id="9800864at2"/>
<dbReference type="Proteomes" id="UP000005387">
    <property type="component" value="Unassembled WGS sequence"/>
</dbReference>
<keyword evidence="9" id="KW-1185">Reference proteome</keyword>
<dbReference type="InterPro" id="IPR016143">
    <property type="entry name" value="Citrate_synth-like_sm_a-sub"/>
</dbReference>
<evidence type="ECO:0000256" key="1">
    <source>
        <dbReference type="ARBA" id="ARBA00005163"/>
    </source>
</evidence>
<dbReference type="Gene3D" id="1.10.580.10">
    <property type="entry name" value="Citrate Synthase, domain 1"/>
    <property type="match status" value="1"/>
</dbReference>
<dbReference type="InterPro" id="IPR036969">
    <property type="entry name" value="Citrate_synthase_sf"/>
</dbReference>
<dbReference type="NCBIfam" id="NF009005">
    <property type="entry name" value="PRK12350.1"/>
    <property type="match status" value="1"/>
</dbReference>
<dbReference type="Gene3D" id="1.10.230.10">
    <property type="entry name" value="Cytochrome P450-Terp, domain 2"/>
    <property type="match status" value="1"/>
</dbReference>
<protein>
    <recommendedName>
        <fullName evidence="5">Citrate synthase</fullName>
    </recommendedName>
</protein>
<evidence type="ECO:0000256" key="3">
    <source>
        <dbReference type="ARBA" id="ARBA00022679"/>
    </source>
</evidence>
<dbReference type="PANTHER" id="PTHR11739:SF4">
    <property type="entry name" value="CITRATE SYNTHASE, PEROXISOMAL"/>
    <property type="match status" value="1"/>
</dbReference>
<evidence type="ECO:0000313" key="8">
    <source>
        <dbReference type="EMBL" id="EFM11271.1"/>
    </source>
</evidence>
<dbReference type="STRING" id="717606.PaecuDRAFT_1717"/>
<dbReference type="CDD" id="cd06109">
    <property type="entry name" value="BsCS-I_like"/>
    <property type="match status" value="1"/>
</dbReference>
<evidence type="ECO:0000256" key="5">
    <source>
        <dbReference type="PIRNR" id="PIRNR001369"/>
    </source>
</evidence>
<proteinExistence type="inferred from homology"/>
<name>E0I7W6_9BACL</name>
<reference evidence="8 9" key="1">
    <citation type="submission" date="2010-07" db="EMBL/GenBank/DDBJ databases">
        <title>The draft genome of Paenibacillus curdlanolyticus YK9.</title>
        <authorList>
            <consortium name="US DOE Joint Genome Institute (JGI-PGF)"/>
            <person name="Lucas S."/>
            <person name="Copeland A."/>
            <person name="Lapidus A."/>
            <person name="Cheng J.-F."/>
            <person name="Bruce D."/>
            <person name="Goodwin L."/>
            <person name="Pitluck S."/>
            <person name="Land M.L."/>
            <person name="Hauser L."/>
            <person name="Chang Y.-J."/>
            <person name="Jeffries C."/>
            <person name="Anderson I.J."/>
            <person name="Johnson E."/>
            <person name="Loganathan U."/>
            <person name="Mulhopadhyay B."/>
            <person name="Kyrpides N."/>
            <person name="Woyke T.J."/>
        </authorList>
    </citation>
    <scope>NUCLEOTIDE SEQUENCE [LARGE SCALE GENOMIC DNA]</scope>
    <source>
        <strain evidence="8 9">YK9</strain>
    </source>
</reference>
<feature type="active site" evidence="6">
    <location>
        <position position="308"/>
    </location>
</feature>
<dbReference type="InterPro" id="IPR002020">
    <property type="entry name" value="Citrate_synthase"/>
</dbReference>
<dbReference type="GO" id="GO:0005829">
    <property type="term" value="C:cytosol"/>
    <property type="evidence" value="ECO:0007669"/>
    <property type="project" value="TreeGrafter"/>
</dbReference>
<keyword evidence="3 5" id="KW-0808">Transferase</keyword>
<comment type="similarity">
    <text evidence="2 5 7">Belongs to the citrate synthase family.</text>
</comment>
<gene>
    <name evidence="8" type="ORF">PaecuDRAFT_1717</name>
</gene>
<comment type="pathway">
    <text evidence="1">Carbohydrate metabolism; tricarboxylic acid cycle.</text>
</comment>
<dbReference type="SUPFAM" id="SSF48256">
    <property type="entry name" value="Citrate synthase"/>
    <property type="match status" value="1"/>
</dbReference>
<dbReference type="EMBL" id="AEDD01000004">
    <property type="protein sequence ID" value="EFM11271.1"/>
    <property type="molecule type" value="Genomic_DNA"/>
</dbReference>
<sequence>MVQFPGLEGVVAAETAISLVDGQQGMLIYRGHWAKDLAVYNSFEEVAYLLWYGKFPSANEYEAFITKFKKYRVLGVEEKKVLESLPLQLDVMSALRTVISSMSHTFTAWPPTVDDAIRITAMAPTIIANLNRRNEGVEFVEPHPDLNHVANYLYMLKGEIPQKAHVAAMNAYAILTMEHGMNASTFSSRVVVSTQSDIVSAICAAIGAMKGPLHGGAPSEVMTMLNGIGSKENAEQWMREHLEKGNRLMGFGHRIYKTRDPRAEALKTVTGRLASEDPWLDLAVYVEELAIKILEEYKPGRRLYTNVEFFAAAVLRSVEMPSTLFTPTFTSSRLVGWTAHILEQSQNNRIYRPQSEYVGEMPI</sequence>
<dbReference type="GO" id="GO:0036440">
    <property type="term" value="F:citrate synthase activity"/>
    <property type="evidence" value="ECO:0007669"/>
    <property type="project" value="UniProtKB-EC"/>
</dbReference>
<dbReference type="InterPro" id="IPR016142">
    <property type="entry name" value="Citrate_synth-like_lrg_a-sub"/>
</dbReference>
<dbReference type="eggNOG" id="COG0372">
    <property type="taxonomic scope" value="Bacteria"/>
</dbReference>
<dbReference type="RefSeq" id="WP_006037728.1">
    <property type="nucleotide sequence ID" value="NZ_AEDD01000004.1"/>
</dbReference>
<dbReference type="GO" id="GO:0005975">
    <property type="term" value="P:carbohydrate metabolic process"/>
    <property type="evidence" value="ECO:0007669"/>
    <property type="project" value="TreeGrafter"/>
</dbReference>
<keyword evidence="8" id="KW-0012">Acyltransferase</keyword>
<comment type="catalytic activity">
    <reaction evidence="4">
        <text>oxaloacetate + acetyl-CoA + H2O = citrate + CoA + H(+)</text>
        <dbReference type="Rhea" id="RHEA:16845"/>
        <dbReference type="ChEBI" id="CHEBI:15377"/>
        <dbReference type="ChEBI" id="CHEBI:15378"/>
        <dbReference type="ChEBI" id="CHEBI:16452"/>
        <dbReference type="ChEBI" id="CHEBI:16947"/>
        <dbReference type="ChEBI" id="CHEBI:57287"/>
        <dbReference type="ChEBI" id="CHEBI:57288"/>
        <dbReference type="EC" id="2.3.3.16"/>
    </reaction>
</comment>
<evidence type="ECO:0000256" key="6">
    <source>
        <dbReference type="PIRSR" id="PIRSR001369-1"/>
    </source>
</evidence>
<evidence type="ECO:0000256" key="2">
    <source>
        <dbReference type="ARBA" id="ARBA00010566"/>
    </source>
</evidence>
<evidence type="ECO:0000256" key="7">
    <source>
        <dbReference type="RuleBase" id="RU003406"/>
    </source>
</evidence>